<dbReference type="AlphaFoldDB" id="A0A7T7XQU6"/>
<feature type="coiled-coil region" evidence="1">
    <location>
        <begin position="219"/>
        <end position="260"/>
    </location>
</feature>
<proteinExistence type="predicted"/>
<organism evidence="2 3">
    <name type="scientific">Breznakiella homolactica</name>
    <dbReference type="NCBI Taxonomy" id="2798577"/>
    <lineage>
        <taxon>Bacteria</taxon>
        <taxon>Pseudomonadati</taxon>
        <taxon>Spirochaetota</taxon>
        <taxon>Spirochaetia</taxon>
        <taxon>Spirochaetales</taxon>
        <taxon>Breznakiellaceae</taxon>
        <taxon>Breznakiella</taxon>
    </lineage>
</organism>
<keyword evidence="3" id="KW-1185">Reference proteome</keyword>
<dbReference type="EMBL" id="CP067089">
    <property type="protein sequence ID" value="QQO10747.1"/>
    <property type="molecule type" value="Genomic_DNA"/>
</dbReference>
<evidence type="ECO:0000256" key="1">
    <source>
        <dbReference type="SAM" id="Coils"/>
    </source>
</evidence>
<evidence type="ECO:0000313" key="2">
    <source>
        <dbReference type="EMBL" id="QQO10747.1"/>
    </source>
</evidence>
<name>A0A7T7XQU6_9SPIR</name>
<gene>
    <name evidence="2" type="ORF">JFL75_07480</name>
</gene>
<keyword evidence="1" id="KW-0175">Coiled coil</keyword>
<dbReference type="KEGG" id="bhc:JFL75_07480"/>
<evidence type="ECO:0000313" key="3">
    <source>
        <dbReference type="Proteomes" id="UP000595917"/>
    </source>
</evidence>
<sequence>MSRNLTPEDIIPRTAYSLFTVDIPRLSGKDLAAAVRNYLHGVYPGDIERAVIAVRKNSPKKYSYLVYVFDESFAGKPLPVSSLLVKQCLKKQDADVLYIGDTWTEQIRIEQGVLCGSTVKRRDDKDLTDKIHRLYADGKARVAVFCTEGDTSLIKKNCFKYEYTLYNLEKELRAAGPRGTALFTELTPEWRQRRVLLVLLGLSILFAGTSLGYQYKQHLDAESADIRRAQELSDRKNEEARREAQRLAELRQEYALLAAEQKAGPYEIAEVISDCLDGRTQILSATIKENFFQFDAYAPDSLAVLESFEQHPRVRDSRLQQIRPSGSRERFTVSGSVVPVTEIADTGASAADQIAALERITAEMRGRNRGAGPFSASVFGARIRSMLEKSGCLINSYQYLHGDSGREMEFSIRARSVRFFGFLQEASLGTEGWEFSLVQIRNLAPQDALDVVIRVKPDAAMDFTVPQAVPQPVGGAYLPKPIAAISRNYYSAPALPPAPAAAAPPPPPEPKKTETASWLEYLGDVGDAAGESIYIKNTRTGQILRLVHGGAGDFRYRMLDSGNIEAYIDGNTYEIRRRR</sequence>
<dbReference type="RefSeq" id="WP_215628052.1">
    <property type="nucleotide sequence ID" value="NZ_CP067089.2"/>
</dbReference>
<reference evidence="2" key="1">
    <citation type="submission" date="2021-01" db="EMBL/GenBank/DDBJ databases">
        <title>Description of Breznakiella homolactica.</title>
        <authorList>
            <person name="Song Y."/>
            <person name="Brune A."/>
        </authorList>
    </citation>
    <scope>NUCLEOTIDE SEQUENCE</scope>
    <source>
        <strain evidence="2">RmG30</strain>
    </source>
</reference>
<accession>A0A7T7XQU6</accession>
<dbReference type="Proteomes" id="UP000595917">
    <property type="component" value="Chromosome"/>
</dbReference>
<protein>
    <submittedName>
        <fullName evidence="2">Uncharacterized protein</fullName>
    </submittedName>
</protein>